<dbReference type="Gene3D" id="6.10.140.1330">
    <property type="match status" value="1"/>
</dbReference>
<dbReference type="InterPro" id="IPR018422">
    <property type="entry name" value="Cation/H_exchanger_CPA1"/>
</dbReference>
<keyword evidence="8" id="KW-0406">Ion transport</keyword>
<feature type="domain" description="Cation/H+ exchanger transmembrane" evidence="12">
    <location>
        <begin position="15"/>
        <end position="402"/>
    </location>
</feature>
<dbReference type="GO" id="GO:0005886">
    <property type="term" value="C:plasma membrane"/>
    <property type="evidence" value="ECO:0007669"/>
    <property type="project" value="UniProtKB-SubCell"/>
</dbReference>
<keyword evidence="5 11" id="KW-0812">Transmembrane</keyword>
<keyword evidence="14" id="KW-1185">Reference proteome</keyword>
<evidence type="ECO:0000256" key="3">
    <source>
        <dbReference type="ARBA" id="ARBA00022449"/>
    </source>
</evidence>
<comment type="subcellular location">
    <subcellularLocation>
        <location evidence="1">Cell membrane</location>
        <topology evidence="1">Multi-pass membrane protein</topology>
    </subcellularLocation>
</comment>
<dbReference type="Proteomes" id="UP000077628">
    <property type="component" value="Unassembled WGS sequence"/>
</dbReference>
<evidence type="ECO:0000256" key="5">
    <source>
        <dbReference type="ARBA" id="ARBA00022692"/>
    </source>
</evidence>
<evidence type="ECO:0000256" key="4">
    <source>
        <dbReference type="ARBA" id="ARBA00022475"/>
    </source>
</evidence>
<evidence type="ECO:0000256" key="9">
    <source>
        <dbReference type="ARBA" id="ARBA00023136"/>
    </source>
</evidence>
<evidence type="ECO:0000256" key="7">
    <source>
        <dbReference type="ARBA" id="ARBA00023053"/>
    </source>
</evidence>
<sequence>MYIFETTIALLVGAALLSSLARRFAVPYPSLLAVGGALIALLPVQSLPLLELSPELILTLFVAPALLSAAHETSLRDLRENWGIIASLVVIAVGLTTLAVACVARYLLPGLDWAPAIALGALLAPPDAIAAMAVLGQVNPPYRVKVVLEGESLFNDASSLLIYKLAVGAVITGGFHATDALPPFFLLGFGSVIVGWALARLAKYQILCVKDAPIAVIFQFALTFGVWILAERLGLSGVITIVVFGLTISRYSTLFMPARLRISSFAIWDSVIFILNALAFTMIGLQLRPILEHVDLNEAIRMLTLAFILLIVVIATRLVWVIAYTLAMKNTKFYNRENKESFLPVKSGLVIAWSGMRGIVTLSAAMALPEVFPYRDFIQLTAFIVVLGTLLIQGMTLGPLLNRLRLPEDTKIDDEINLARAEALKAAISELEAQASVSAQRLLSEYVTALRHVSDSKDPADTEDNRLRRKAVEAARKAIFDLLVNHHINDETYRSVEEKLDWIELSASNNH</sequence>
<keyword evidence="10" id="KW-0739">Sodium transport</keyword>
<dbReference type="GO" id="GO:0015385">
    <property type="term" value="F:sodium:proton antiporter activity"/>
    <property type="evidence" value="ECO:0007669"/>
    <property type="project" value="InterPro"/>
</dbReference>
<dbReference type="GO" id="GO:0051453">
    <property type="term" value="P:regulation of intracellular pH"/>
    <property type="evidence" value="ECO:0007669"/>
    <property type="project" value="TreeGrafter"/>
</dbReference>
<feature type="transmembrane region" description="Helical" evidence="11">
    <location>
        <begin position="181"/>
        <end position="199"/>
    </location>
</feature>
<dbReference type="InterPro" id="IPR006153">
    <property type="entry name" value="Cation/H_exchanger_TM"/>
</dbReference>
<dbReference type="RefSeq" id="WP_064024423.1">
    <property type="nucleotide sequence ID" value="NZ_LUUK01000020.1"/>
</dbReference>
<feature type="transmembrane region" description="Helical" evidence="11">
    <location>
        <begin position="113"/>
        <end position="136"/>
    </location>
</feature>
<dbReference type="PANTHER" id="PTHR10110">
    <property type="entry name" value="SODIUM/HYDROGEN EXCHANGER"/>
    <property type="match status" value="1"/>
</dbReference>
<feature type="transmembrane region" description="Helical" evidence="11">
    <location>
        <begin position="305"/>
        <end position="327"/>
    </location>
</feature>
<dbReference type="OrthoDB" id="9774146at2"/>
<keyword evidence="4" id="KW-1003">Cell membrane</keyword>
<evidence type="ECO:0000256" key="2">
    <source>
        <dbReference type="ARBA" id="ARBA00022448"/>
    </source>
</evidence>
<evidence type="ECO:0000313" key="13">
    <source>
        <dbReference type="EMBL" id="OAI27455.1"/>
    </source>
</evidence>
<evidence type="ECO:0000256" key="11">
    <source>
        <dbReference type="SAM" id="Phobius"/>
    </source>
</evidence>
<evidence type="ECO:0000256" key="8">
    <source>
        <dbReference type="ARBA" id="ARBA00023065"/>
    </source>
</evidence>
<feature type="transmembrane region" description="Helical" evidence="11">
    <location>
        <begin position="265"/>
        <end position="285"/>
    </location>
</feature>
<organism evidence="13 14">
    <name type="scientific">Methylomonas koyamae</name>
    <dbReference type="NCBI Taxonomy" id="702114"/>
    <lineage>
        <taxon>Bacteria</taxon>
        <taxon>Pseudomonadati</taxon>
        <taxon>Pseudomonadota</taxon>
        <taxon>Gammaproteobacteria</taxon>
        <taxon>Methylococcales</taxon>
        <taxon>Methylococcaceae</taxon>
        <taxon>Methylomonas</taxon>
    </lineage>
</organism>
<evidence type="ECO:0000256" key="10">
    <source>
        <dbReference type="ARBA" id="ARBA00023201"/>
    </source>
</evidence>
<dbReference type="AlphaFoldDB" id="A0A177PB29"/>
<feature type="transmembrane region" description="Helical" evidence="11">
    <location>
        <begin position="380"/>
        <end position="401"/>
    </location>
</feature>
<keyword evidence="6 11" id="KW-1133">Transmembrane helix</keyword>
<keyword evidence="2" id="KW-0813">Transport</keyword>
<keyword evidence="9 11" id="KW-0472">Membrane</keyword>
<feature type="transmembrane region" description="Helical" evidence="11">
    <location>
        <begin position="348"/>
        <end position="368"/>
    </location>
</feature>
<dbReference type="PANTHER" id="PTHR10110:SF86">
    <property type="entry name" value="SODIUM_HYDROGEN EXCHANGER 7"/>
    <property type="match status" value="1"/>
</dbReference>
<proteinExistence type="predicted"/>
<feature type="transmembrane region" description="Helical" evidence="11">
    <location>
        <begin position="235"/>
        <end position="253"/>
    </location>
</feature>
<evidence type="ECO:0000313" key="14">
    <source>
        <dbReference type="Proteomes" id="UP000077628"/>
    </source>
</evidence>
<feature type="transmembrane region" description="Helical" evidence="11">
    <location>
        <begin position="157"/>
        <end position="175"/>
    </location>
</feature>
<gene>
    <name evidence="13" type="ORF">A1355_18170</name>
</gene>
<evidence type="ECO:0000259" key="12">
    <source>
        <dbReference type="Pfam" id="PF00999"/>
    </source>
</evidence>
<reference evidence="14" key="1">
    <citation type="submission" date="2016-03" db="EMBL/GenBank/DDBJ databases">
        <authorList>
            <person name="Heylen K."/>
            <person name="De Vos P."/>
            <person name="Vekeman B."/>
        </authorList>
    </citation>
    <scope>NUCLEOTIDE SEQUENCE [LARGE SCALE GENOMIC DNA]</scope>
    <source>
        <strain evidence="14">R-45383</strain>
    </source>
</reference>
<name>A0A177PB29_9GAMM</name>
<evidence type="ECO:0000256" key="6">
    <source>
        <dbReference type="ARBA" id="ARBA00022989"/>
    </source>
</evidence>
<dbReference type="STRING" id="702114.A1355_18170"/>
<dbReference type="Pfam" id="PF00999">
    <property type="entry name" value="Na_H_Exchanger"/>
    <property type="match status" value="1"/>
</dbReference>
<evidence type="ECO:0000256" key="1">
    <source>
        <dbReference type="ARBA" id="ARBA00004651"/>
    </source>
</evidence>
<keyword evidence="7" id="KW-0915">Sodium</keyword>
<keyword evidence="3" id="KW-0050">Antiport</keyword>
<feature type="transmembrane region" description="Helical" evidence="11">
    <location>
        <begin position="49"/>
        <end position="70"/>
    </location>
</feature>
<comment type="caution">
    <text evidence="13">The sequence shown here is derived from an EMBL/GenBank/DDBJ whole genome shotgun (WGS) entry which is preliminary data.</text>
</comment>
<protein>
    <submittedName>
        <fullName evidence="13">Sodium:proton antiporter</fullName>
    </submittedName>
</protein>
<feature type="transmembrane region" description="Helical" evidence="11">
    <location>
        <begin position="211"/>
        <end position="229"/>
    </location>
</feature>
<feature type="transmembrane region" description="Helical" evidence="11">
    <location>
        <begin position="82"/>
        <end position="107"/>
    </location>
</feature>
<dbReference type="GO" id="GO:0098719">
    <property type="term" value="P:sodium ion import across plasma membrane"/>
    <property type="evidence" value="ECO:0007669"/>
    <property type="project" value="TreeGrafter"/>
</dbReference>
<dbReference type="GO" id="GO:0015386">
    <property type="term" value="F:potassium:proton antiporter activity"/>
    <property type="evidence" value="ECO:0007669"/>
    <property type="project" value="TreeGrafter"/>
</dbReference>
<dbReference type="EMBL" id="LUUK01000020">
    <property type="protein sequence ID" value="OAI27455.1"/>
    <property type="molecule type" value="Genomic_DNA"/>
</dbReference>
<accession>A0A177PB29</accession>